<gene>
    <name evidence="2" type="ORF">A33I_07815</name>
</gene>
<keyword evidence="1" id="KW-1133">Transmembrane helix</keyword>
<dbReference type="RefSeq" id="WP_022627285.1">
    <property type="nucleotide sequence ID" value="NZ_ATAE01000008.1"/>
</dbReference>
<proteinExistence type="predicted"/>
<dbReference type="EMBL" id="ATAE01000008">
    <property type="protein sequence ID" value="ERN54320.1"/>
    <property type="molecule type" value="Genomic_DNA"/>
</dbReference>
<keyword evidence="1" id="KW-0812">Transmembrane</keyword>
<organism evidence="2 3">
    <name type="scientific">Alkalihalophilus marmarensis DSM 21297</name>
    <dbReference type="NCBI Taxonomy" id="1188261"/>
    <lineage>
        <taxon>Bacteria</taxon>
        <taxon>Bacillati</taxon>
        <taxon>Bacillota</taxon>
        <taxon>Bacilli</taxon>
        <taxon>Bacillales</taxon>
        <taxon>Bacillaceae</taxon>
        <taxon>Alkalihalophilus</taxon>
    </lineage>
</organism>
<evidence type="ECO:0000256" key="1">
    <source>
        <dbReference type="SAM" id="Phobius"/>
    </source>
</evidence>
<evidence type="ECO:0000313" key="2">
    <source>
        <dbReference type="EMBL" id="ERN54320.1"/>
    </source>
</evidence>
<feature type="transmembrane region" description="Helical" evidence="1">
    <location>
        <begin position="31"/>
        <end position="49"/>
    </location>
</feature>
<feature type="transmembrane region" description="Helical" evidence="1">
    <location>
        <begin position="7"/>
        <end position="25"/>
    </location>
</feature>
<sequence length="57" mass="6504">MKILQNYIEDVLIILGMLLIVFATYLLSYVAAIYVLGAFLFALGIFFAYKPPTSKRR</sequence>
<dbReference type="Proteomes" id="UP000017170">
    <property type="component" value="Unassembled WGS sequence"/>
</dbReference>
<name>U6STW8_9BACI</name>
<evidence type="ECO:0000313" key="3">
    <source>
        <dbReference type="Proteomes" id="UP000017170"/>
    </source>
</evidence>
<comment type="caution">
    <text evidence="2">The sequence shown here is derived from an EMBL/GenBank/DDBJ whole genome shotgun (WGS) entry which is preliminary data.</text>
</comment>
<dbReference type="AlphaFoldDB" id="U6STW8"/>
<keyword evidence="1" id="KW-0472">Membrane</keyword>
<keyword evidence="3" id="KW-1185">Reference proteome</keyword>
<reference evidence="2 3" key="1">
    <citation type="journal article" date="2013" name="Genome Announc.">
        <title>Genome Sequence of the Extreme Obligate Alkaliphile Bacillus marmarensis Strain DSM 21297.</title>
        <authorList>
            <person name="Wernick D.G."/>
            <person name="Choi K.Y."/>
            <person name="Tat C.A."/>
            <person name="Lafontaine Rivera J.G."/>
            <person name="Liao J.C."/>
        </authorList>
    </citation>
    <scope>NUCLEOTIDE SEQUENCE [LARGE SCALE GENOMIC DNA]</scope>
    <source>
        <strain evidence="2 3">DSM 21297</strain>
    </source>
</reference>
<evidence type="ECO:0008006" key="4">
    <source>
        <dbReference type="Google" id="ProtNLM"/>
    </source>
</evidence>
<protein>
    <recommendedName>
        <fullName evidence="4">DUF1056 family protein</fullName>
    </recommendedName>
</protein>
<accession>U6STW8</accession>